<evidence type="ECO:0000313" key="4">
    <source>
        <dbReference type="Proteomes" id="UP000324800"/>
    </source>
</evidence>
<evidence type="ECO:0000313" key="3">
    <source>
        <dbReference type="EMBL" id="KAA6383373.1"/>
    </source>
</evidence>
<dbReference type="Proteomes" id="UP000324800">
    <property type="component" value="Unassembled WGS sequence"/>
</dbReference>
<dbReference type="OrthoDB" id="283575at2759"/>
<sequence length="628" mass="70214">MHALRAAMHPLQELMRVLIKLIFIVLSVFSLGRKDNAYAQTPYDIRHEKYSILPNAGTIFFDGTEIDQGYEDTNINYIPLLEQNKDENISSFRLIPENILDTLEVSKETDFDYSLCSNLANAILEDHYALYGLNTYVYENSNDIAPSIVFGIQSLPEVLEKKENGEIDNYFFQRGCSGGWKQYSLGIELNGIVSSNCISNDASALPGYKGGSSTSMPPQPTQCEDSTTIIKHLQGFKFGTIQELSNEQLKLYLTRVGCVSGWIKYYKNNGDILLGGDQGIFIGWKSDGNNGQNWIIGKQVETTDGIKKMKYEEQEIPFLIEESTSVLISGYVQYYFDCSQQTLDTPISLCPCLLTDDPRDFCKICMSYDTPTGCQCSSSSTFQYPQSICQKEKYCHTITDQDVSECECLDHDDPREICQICTAYDKPPDCKCSTQQIGAYPKDICEKEKQCHYLTDQTESQCPCIDQDPRAFCKICTGKDEPSAECICPEVAKGDYTKAQCDQDKLCHVLTGKTESQCPCIDEDSRAICYTCTAKDTPSAECKCPTSTTGDYTKEQCETDKAQTVDCTTPKLDTKSEVCPCPEKTDKTKWDADPRTVGKGICAASYSIHFTLYIVTLALLLPALALLF</sequence>
<accession>A0A5J4VM76</accession>
<reference evidence="3 4" key="1">
    <citation type="submission" date="2019-03" db="EMBL/GenBank/DDBJ databases">
        <title>Single cell metagenomics reveals metabolic interactions within the superorganism composed of flagellate Streblomastix strix and complex community of Bacteroidetes bacteria on its surface.</title>
        <authorList>
            <person name="Treitli S.C."/>
            <person name="Kolisko M."/>
            <person name="Husnik F."/>
            <person name="Keeling P."/>
            <person name="Hampl V."/>
        </authorList>
    </citation>
    <scope>NUCLEOTIDE SEQUENCE [LARGE SCALE GENOMIC DNA]</scope>
    <source>
        <strain evidence="3">ST1C</strain>
    </source>
</reference>
<evidence type="ECO:0000256" key="1">
    <source>
        <dbReference type="SAM" id="Phobius"/>
    </source>
</evidence>
<feature type="chain" id="PRO_5023839789" evidence="2">
    <location>
        <begin position="33"/>
        <end position="628"/>
    </location>
</feature>
<dbReference type="EMBL" id="SNRW01006280">
    <property type="protein sequence ID" value="KAA6383373.1"/>
    <property type="molecule type" value="Genomic_DNA"/>
</dbReference>
<comment type="caution">
    <text evidence="3">The sequence shown here is derived from an EMBL/GenBank/DDBJ whole genome shotgun (WGS) entry which is preliminary data.</text>
</comment>
<evidence type="ECO:0000256" key="2">
    <source>
        <dbReference type="SAM" id="SignalP"/>
    </source>
</evidence>
<keyword evidence="1" id="KW-0472">Membrane</keyword>
<organism evidence="3 4">
    <name type="scientific">Streblomastix strix</name>
    <dbReference type="NCBI Taxonomy" id="222440"/>
    <lineage>
        <taxon>Eukaryota</taxon>
        <taxon>Metamonada</taxon>
        <taxon>Preaxostyla</taxon>
        <taxon>Oxymonadida</taxon>
        <taxon>Streblomastigidae</taxon>
        <taxon>Streblomastix</taxon>
    </lineage>
</organism>
<feature type="signal peptide" evidence="2">
    <location>
        <begin position="1"/>
        <end position="32"/>
    </location>
</feature>
<protein>
    <submittedName>
        <fullName evidence="3">Uncharacterized protein</fullName>
    </submittedName>
</protein>
<proteinExistence type="predicted"/>
<keyword evidence="1" id="KW-1133">Transmembrane helix</keyword>
<dbReference type="AlphaFoldDB" id="A0A5J4VM76"/>
<name>A0A5J4VM76_9EUKA</name>
<feature type="transmembrane region" description="Helical" evidence="1">
    <location>
        <begin position="606"/>
        <end position="627"/>
    </location>
</feature>
<keyword evidence="2" id="KW-0732">Signal</keyword>
<gene>
    <name evidence="3" type="ORF">EZS28_021101</name>
</gene>
<keyword evidence="1" id="KW-0812">Transmembrane</keyword>